<feature type="transmembrane region" description="Helical" evidence="1">
    <location>
        <begin position="6"/>
        <end position="28"/>
    </location>
</feature>
<sequence length="42" mass="4973">MTALMGFYVLIWPALTLVVLIVICRAVMRDRRQARKEHRDMV</sequence>
<keyword evidence="1" id="KW-1133">Transmembrane helix</keyword>
<gene>
    <name evidence="2" type="ORF">SAMN05878437_1675</name>
</gene>
<evidence type="ECO:0000313" key="2">
    <source>
        <dbReference type="EMBL" id="SHM18699.1"/>
    </source>
</evidence>
<dbReference type="RefSeq" id="WP_231897135.1">
    <property type="nucleotide sequence ID" value="NZ_LT670847.1"/>
</dbReference>
<protein>
    <submittedName>
        <fullName evidence="2">Uncharacterized protein</fullName>
    </submittedName>
</protein>
<dbReference type="InParanoid" id="A0A1M7GS56"/>
<dbReference type="InterPro" id="IPR049820">
    <property type="entry name" value="Trnsprt_adja_ssu-like"/>
</dbReference>
<proteinExistence type="predicted"/>
<evidence type="ECO:0000256" key="1">
    <source>
        <dbReference type="SAM" id="Phobius"/>
    </source>
</evidence>
<name>A0A1M7GS56_9GAMM</name>
<dbReference type="EMBL" id="LT670847">
    <property type="protein sequence ID" value="SHM18699.1"/>
    <property type="molecule type" value="Genomic_DNA"/>
</dbReference>
<keyword evidence="1" id="KW-0472">Membrane</keyword>
<keyword evidence="1" id="KW-0812">Transmembrane</keyword>
<evidence type="ECO:0000313" key="3">
    <source>
        <dbReference type="Proteomes" id="UP000190911"/>
    </source>
</evidence>
<dbReference type="Proteomes" id="UP000190911">
    <property type="component" value="Chromosome I"/>
</dbReference>
<reference evidence="2 3" key="1">
    <citation type="submission" date="2016-11" db="EMBL/GenBank/DDBJ databases">
        <authorList>
            <person name="Jaros S."/>
            <person name="Januszkiewicz K."/>
            <person name="Wedrychowicz H."/>
        </authorList>
    </citation>
    <scope>NUCLEOTIDE SEQUENCE [LARGE SCALE GENOMIC DNA]</scope>
    <source>
        <strain evidence="2 3">ACAM 12</strain>
    </source>
</reference>
<organism evidence="2 3">
    <name type="scientific">Vreelandella subglaciescola</name>
    <dbReference type="NCBI Taxonomy" id="29571"/>
    <lineage>
        <taxon>Bacteria</taxon>
        <taxon>Pseudomonadati</taxon>
        <taxon>Pseudomonadota</taxon>
        <taxon>Gammaproteobacteria</taxon>
        <taxon>Oceanospirillales</taxon>
        <taxon>Halomonadaceae</taxon>
        <taxon>Vreelandella</taxon>
    </lineage>
</organism>
<accession>A0A1M7GS56</accession>
<dbReference type="NCBIfam" id="NF038354">
    <property type="entry name" value="trnsprt_adja_43"/>
    <property type="match status" value="1"/>
</dbReference>
<keyword evidence="3" id="KW-1185">Reference proteome</keyword>
<dbReference type="AlphaFoldDB" id="A0A1M7GS56"/>